<proteinExistence type="predicted"/>
<gene>
    <name evidence="2" type="ORF">Sradi_2997200</name>
</gene>
<reference evidence="2" key="1">
    <citation type="submission" date="2020-06" db="EMBL/GenBank/DDBJ databases">
        <authorList>
            <person name="Li T."/>
            <person name="Hu X."/>
            <person name="Zhang T."/>
            <person name="Song X."/>
            <person name="Zhang H."/>
            <person name="Dai N."/>
            <person name="Sheng W."/>
            <person name="Hou X."/>
            <person name="Wei L."/>
        </authorList>
    </citation>
    <scope>NUCLEOTIDE SEQUENCE</scope>
    <source>
        <strain evidence="2">G02</strain>
        <tissue evidence="2">Leaf</tissue>
    </source>
</reference>
<organism evidence="2">
    <name type="scientific">Sesamum radiatum</name>
    <name type="common">Black benniseed</name>
    <dbReference type="NCBI Taxonomy" id="300843"/>
    <lineage>
        <taxon>Eukaryota</taxon>
        <taxon>Viridiplantae</taxon>
        <taxon>Streptophyta</taxon>
        <taxon>Embryophyta</taxon>
        <taxon>Tracheophyta</taxon>
        <taxon>Spermatophyta</taxon>
        <taxon>Magnoliopsida</taxon>
        <taxon>eudicotyledons</taxon>
        <taxon>Gunneridae</taxon>
        <taxon>Pentapetalae</taxon>
        <taxon>asterids</taxon>
        <taxon>lamiids</taxon>
        <taxon>Lamiales</taxon>
        <taxon>Pedaliaceae</taxon>
        <taxon>Sesamum</taxon>
    </lineage>
</organism>
<accession>A0AAW2S1R4</accession>
<feature type="compositionally biased region" description="Low complexity" evidence="1">
    <location>
        <begin position="120"/>
        <end position="135"/>
    </location>
</feature>
<dbReference type="AlphaFoldDB" id="A0AAW2S1R4"/>
<dbReference type="EMBL" id="JACGWJ010000012">
    <property type="protein sequence ID" value="KAL0386029.1"/>
    <property type="molecule type" value="Genomic_DNA"/>
</dbReference>
<evidence type="ECO:0000313" key="2">
    <source>
        <dbReference type="EMBL" id="KAL0386029.1"/>
    </source>
</evidence>
<sequence length="142" mass="14990">MFEDLCVLFGEELPNKQVVVALDEANPGPVVAAEVPPVAAAAIDLDPLVENAENAIVIPPTVLNILSYSFDSSDDFWRVIEENYPSEENYASDSDPDSVLAMPGVPSITPGPAYAPPKSPNSYSQGPASSSASNATLLKKQN</sequence>
<name>A0AAW2S1R4_SESRA</name>
<comment type="caution">
    <text evidence="2">The sequence shown here is derived from an EMBL/GenBank/DDBJ whole genome shotgun (WGS) entry which is preliminary data.</text>
</comment>
<feature type="region of interest" description="Disordered" evidence="1">
    <location>
        <begin position="87"/>
        <end position="142"/>
    </location>
</feature>
<protein>
    <submittedName>
        <fullName evidence="2">Uncharacterized protein</fullName>
    </submittedName>
</protein>
<reference evidence="2" key="2">
    <citation type="journal article" date="2024" name="Plant">
        <title>Genomic evolution and insights into agronomic trait innovations of Sesamum species.</title>
        <authorList>
            <person name="Miao H."/>
            <person name="Wang L."/>
            <person name="Qu L."/>
            <person name="Liu H."/>
            <person name="Sun Y."/>
            <person name="Le M."/>
            <person name="Wang Q."/>
            <person name="Wei S."/>
            <person name="Zheng Y."/>
            <person name="Lin W."/>
            <person name="Duan Y."/>
            <person name="Cao H."/>
            <person name="Xiong S."/>
            <person name="Wang X."/>
            <person name="Wei L."/>
            <person name="Li C."/>
            <person name="Ma Q."/>
            <person name="Ju M."/>
            <person name="Zhao R."/>
            <person name="Li G."/>
            <person name="Mu C."/>
            <person name="Tian Q."/>
            <person name="Mei H."/>
            <person name="Zhang T."/>
            <person name="Gao T."/>
            <person name="Zhang H."/>
        </authorList>
    </citation>
    <scope>NUCLEOTIDE SEQUENCE</scope>
    <source>
        <strain evidence="2">G02</strain>
    </source>
</reference>
<evidence type="ECO:0000256" key="1">
    <source>
        <dbReference type="SAM" id="MobiDB-lite"/>
    </source>
</evidence>